<sequence length="270" mass="29686">MILGTTACPCAVAGGWPMQGTNVLFGQIAVVFGIVIAGVWSATQWTAAALGYQLRLGSPWFDFLGTPVYHPWRLFEWWFFFDAYAPHVFDVGGAIAAGSGLIAVVVAVGMSIWRSRQSKLVTTYGTARWANAEDIHKASLDRSAGVFLGLHRQQYLRHEGPEHVLTFAPTRSGKGVGLVVPTLLSWPASAVIHDIKGENWSITAGWRSRFSHCLLFNPTDAKSAAYNPLLEVRRGAHEVRDVQNIADILVDPEGALERRNHWEKTSHALL</sequence>
<protein>
    <submittedName>
        <fullName evidence="8">Conjugal transfer protein TraG domain protein</fullName>
    </submittedName>
</protein>
<feature type="transmembrane region" description="Helical" evidence="7">
    <location>
        <begin position="24"/>
        <end position="42"/>
    </location>
</feature>
<evidence type="ECO:0000256" key="4">
    <source>
        <dbReference type="ARBA" id="ARBA00022692"/>
    </source>
</evidence>
<dbReference type="SUPFAM" id="SSF52540">
    <property type="entry name" value="P-loop containing nucleoside triphosphate hydrolases"/>
    <property type="match status" value="1"/>
</dbReference>
<feature type="transmembrane region" description="Helical" evidence="7">
    <location>
        <begin position="92"/>
        <end position="113"/>
    </location>
</feature>
<proteinExistence type="inferred from homology"/>
<evidence type="ECO:0000256" key="1">
    <source>
        <dbReference type="ARBA" id="ARBA00004651"/>
    </source>
</evidence>
<dbReference type="PANTHER" id="PTHR37937:SF1">
    <property type="entry name" value="CONJUGATIVE TRANSFER: DNA TRANSPORT"/>
    <property type="match status" value="1"/>
</dbReference>
<comment type="caution">
    <text evidence="8">The sequence shown here is derived from an EMBL/GenBank/DDBJ whole genome shotgun (WGS) entry which is preliminary data.</text>
</comment>
<evidence type="ECO:0000256" key="2">
    <source>
        <dbReference type="ARBA" id="ARBA00008806"/>
    </source>
</evidence>
<dbReference type="EMBL" id="JGWH01000078">
    <property type="protein sequence ID" value="KCV36074.1"/>
    <property type="molecule type" value="Genomic_DNA"/>
</dbReference>
<keyword evidence="3" id="KW-1003">Cell membrane</keyword>
<evidence type="ECO:0000256" key="3">
    <source>
        <dbReference type="ARBA" id="ARBA00022475"/>
    </source>
</evidence>
<dbReference type="CDD" id="cd01127">
    <property type="entry name" value="TrwB_TraG_TraD_VirD4"/>
    <property type="match status" value="1"/>
</dbReference>
<dbReference type="InterPro" id="IPR003688">
    <property type="entry name" value="TraG/VirD4"/>
</dbReference>
<keyword evidence="6 7" id="KW-0472">Membrane</keyword>
<keyword evidence="9" id="KW-1185">Reference proteome</keyword>
<reference evidence="8 9" key="1">
    <citation type="submission" date="2014-03" db="EMBL/GenBank/DDBJ databases">
        <title>Genome sequence of Bordetella bronchiseptica.</title>
        <authorList>
            <person name="Harvill E."/>
            <person name="Goodfield L.L."/>
            <person name="Ivanov Y.V."/>
            <person name="Meyer J.A."/>
            <person name="Muse S.J."/>
            <person name="Jacobs N."/>
            <person name="Bendor L."/>
            <person name="Smallridge W.E."/>
            <person name="Brinkac L.M."/>
            <person name="Sanka R."/>
            <person name="Kim M."/>
            <person name="Losada L."/>
        </authorList>
    </citation>
    <scope>NUCLEOTIDE SEQUENCE [LARGE SCALE GENOMIC DNA]</scope>
    <source>
        <strain evidence="8 9">00-P-2796</strain>
    </source>
</reference>
<dbReference type="PANTHER" id="PTHR37937">
    <property type="entry name" value="CONJUGATIVE TRANSFER: DNA TRANSPORT"/>
    <property type="match status" value="1"/>
</dbReference>
<evidence type="ECO:0000313" key="9">
    <source>
        <dbReference type="Proteomes" id="UP000025756"/>
    </source>
</evidence>
<dbReference type="InterPro" id="IPR051539">
    <property type="entry name" value="T4SS-coupling_protein"/>
</dbReference>
<comment type="similarity">
    <text evidence="2">Belongs to the VirD4/TraG family.</text>
</comment>
<feature type="non-terminal residue" evidence="8">
    <location>
        <position position="270"/>
    </location>
</feature>
<accession>A0ABR4RIR4</accession>
<keyword evidence="4 7" id="KW-0812">Transmembrane</keyword>
<evidence type="ECO:0000256" key="5">
    <source>
        <dbReference type="ARBA" id="ARBA00022989"/>
    </source>
</evidence>
<keyword evidence="5 7" id="KW-1133">Transmembrane helix</keyword>
<name>A0ABR4RIR4_BORBO</name>
<dbReference type="InterPro" id="IPR027417">
    <property type="entry name" value="P-loop_NTPase"/>
</dbReference>
<evidence type="ECO:0000313" key="8">
    <source>
        <dbReference type="EMBL" id="KCV36074.1"/>
    </source>
</evidence>
<evidence type="ECO:0000256" key="7">
    <source>
        <dbReference type="SAM" id="Phobius"/>
    </source>
</evidence>
<dbReference type="Proteomes" id="UP000025756">
    <property type="component" value="Unassembled WGS sequence"/>
</dbReference>
<evidence type="ECO:0000256" key="6">
    <source>
        <dbReference type="ARBA" id="ARBA00023136"/>
    </source>
</evidence>
<comment type="subcellular location">
    <subcellularLocation>
        <location evidence="1">Cell membrane</location>
        <topology evidence="1">Multi-pass membrane protein</topology>
    </subcellularLocation>
</comment>
<organism evidence="8 9">
    <name type="scientific">Bordetella bronchiseptica 00-P-2796</name>
    <dbReference type="NCBI Taxonomy" id="1331199"/>
    <lineage>
        <taxon>Bacteria</taxon>
        <taxon>Pseudomonadati</taxon>
        <taxon>Pseudomonadota</taxon>
        <taxon>Betaproteobacteria</taxon>
        <taxon>Burkholderiales</taxon>
        <taxon>Alcaligenaceae</taxon>
        <taxon>Bordetella</taxon>
    </lineage>
</organism>
<gene>
    <name evidence="8" type="ORF">L490_0278</name>
</gene>
<dbReference type="Pfam" id="PF02534">
    <property type="entry name" value="T4SS-DNA_transf"/>
    <property type="match status" value="1"/>
</dbReference>